<dbReference type="InterPro" id="IPR035107">
    <property type="entry name" value="tRNA_thiolation_TtcA_Ctu1"/>
</dbReference>
<organism evidence="3">
    <name type="scientific">hydrothermal vent metagenome</name>
    <dbReference type="NCBI Taxonomy" id="652676"/>
    <lineage>
        <taxon>unclassified sequences</taxon>
        <taxon>metagenomes</taxon>
        <taxon>ecological metagenomes</taxon>
    </lineage>
</organism>
<protein>
    <submittedName>
        <fullName evidence="3">tRNA(Cytosine32)-2-thiocytidine synthetase</fullName>
    </submittedName>
</protein>
<evidence type="ECO:0000313" key="3">
    <source>
        <dbReference type="EMBL" id="VAX02944.1"/>
    </source>
</evidence>
<keyword evidence="1" id="KW-0808">Transferase</keyword>
<dbReference type="SUPFAM" id="SSF52402">
    <property type="entry name" value="Adenine nucleotide alpha hydrolases-like"/>
    <property type="match status" value="1"/>
</dbReference>
<proteinExistence type="predicted"/>
<reference evidence="3" key="1">
    <citation type="submission" date="2018-06" db="EMBL/GenBank/DDBJ databases">
        <authorList>
            <person name="Zhirakovskaya E."/>
        </authorList>
    </citation>
    <scope>NUCLEOTIDE SEQUENCE</scope>
</reference>
<dbReference type="EMBL" id="UOFV01000358">
    <property type="protein sequence ID" value="VAX02944.1"/>
    <property type="molecule type" value="Genomic_DNA"/>
</dbReference>
<sequence>MKKVFPLPESLLPKSLLHPVGRAISDHKMIREGDRILVGLSGGKDSLSLLHLLLHFQRCAPVHFEVGALTVDPMVEGFEPAHLKPYLAGLGIPYFFEAQPIMEQAKKHMGKPSYCAFCSRIKRGIMYRILRDEGYNVLALGQHLDDLAESFLLSAFHGGQLRTMKACYQNDAGDVRVIRPLVYAREQQTAAFAEAAGLPVIPDSCPACFQMPTQRQHMKTLLATEEQDNKLLFKSLLSTLKPLMDSRFYSRDEDNVADVWSDALNKTPATSLETGV</sequence>
<dbReference type="PIRSF" id="PIRSF004976">
    <property type="entry name" value="ATPase_YdaO"/>
    <property type="match status" value="1"/>
</dbReference>
<dbReference type="AlphaFoldDB" id="A0A3B1AT10"/>
<name>A0A3B1AT10_9ZZZZ</name>
<dbReference type="GO" id="GO:0016740">
    <property type="term" value="F:transferase activity"/>
    <property type="evidence" value="ECO:0007669"/>
    <property type="project" value="UniProtKB-KW"/>
</dbReference>
<dbReference type="InterPro" id="IPR011063">
    <property type="entry name" value="TilS/TtcA_N"/>
</dbReference>
<feature type="domain" description="tRNA(Ile)-lysidine/2-thiocytidine synthase N-terminal" evidence="2">
    <location>
        <begin position="36"/>
        <end position="204"/>
    </location>
</feature>
<dbReference type="Pfam" id="PF01171">
    <property type="entry name" value="ATP_bind_3"/>
    <property type="match status" value="1"/>
</dbReference>
<dbReference type="PANTHER" id="PTHR43686">
    <property type="entry name" value="SULFURTRANSFERASE-RELATED"/>
    <property type="match status" value="1"/>
</dbReference>
<evidence type="ECO:0000256" key="1">
    <source>
        <dbReference type="ARBA" id="ARBA00022679"/>
    </source>
</evidence>
<dbReference type="InterPro" id="IPR014729">
    <property type="entry name" value="Rossmann-like_a/b/a_fold"/>
</dbReference>
<gene>
    <name evidence="3" type="ORF">MNBD_GAMMA19-1579</name>
</gene>
<dbReference type="Gene3D" id="3.40.50.620">
    <property type="entry name" value="HUPs"/>
    <property type="match status" value="1"/>
</dbReference>
<dbReference type="PANTHER" id="PTHR43686:SF1">
    <property type="entry name" value="AMINOTRAN_5 DOMAIN-CONTAINING PROTEIN"/>
    <property type="match status" value="1"/>
</dbReference>
<dbReference type="CDD" id="cd24138">
    <property type="entry name" value="TtcA-like"/>
    <property type="match status" value="1"/>
</dbReference>
<evidence type="ECO:0000259" key="2">
    <source>
        <dbReference type="Pfam" id="PF01171"/>
    </source>
</evidence>
<accession>A0A3B1AT10</accession>
<dbReference type="GO" id="GO:0008033">
    <property type="term" value="P:tRNA processing"/>
    <property type="evidence" value="ECO:0007669"/>
    <property type="project" value="InterPro"/>
</dbReference>